<name>A0A183GP23_HELPZ</name>
<reference evidence="3" key="2">
    <citation type="submission" date="2019-09" db="UniProtKB">
        <authorList>
            <consortium name="WormBaseParasite"/>
        </authorList>
    </citation>
    <scope>IDENTIFICATION</scope>
</reference>
<gene>
    <name evidence="1" type="ORF">HPBE_LOCUS24442</name>
</gene>
<accession>A0A3P8EMC8</accession>
<proteinExistence type="predicted"/>
<keyword evidence="2" id="KW-1185">Reference proteome</keyword>
<dbReference type="SUPFAM" id="SSF52058">
    <property type="entry name" value="L domain-like"/>
    <property type="match status" value="1"/>
</dbReference>
<evidence type="ECO:0000313" key="3">
    <source>
        <dbReference type="WBParaSite" id="HPBE_0002444301-mRNA-1"/>
    </source>
</evidence>
<dbReference type="Proteomes" id="UP000050761">
    <property type="component" value="Unassembled WGS sequence"/>
</dbReference>
<dbReference type="EMBL" id="UZAH01036354">
    <property type="protein sequence ID" value="VDP45055.1"/>
    <property type="molecule type" value="Genomic_DNA"/>
</dbReference>
<sequence length="597" mass="64643">MYSIGHLFMGGSIRILSSAGWLLEDSSVGEMLIEGVVGQIEEAFLLEASVHLVTIRDSDLQLEELQEEAAESGYRARSPNPPHRNALHFMNVTMSSLVPSLLTHFSEVLVSNCSIRSVRPSQKLVASSSDVSFTFVNATIASIEPQAFANISARILNVLSCAVGRLNRLAASNSRFDRVRIADTHVASVDEGLFQDSHVKILTVSESNIDQLLPLSLQRASIGEMEVTGSEIGVLEKHALRGSRIRALTLRRTTVNHIGGEPFALAEINELRIIGCHLRGVPARTLFTGLTSSRLSMINTTVDCNPDDCQVNSLLLNPPRHDLLWTFEGNSCRTPSSNASNKTEVCTRPAVTHTSGLTCRLSWAVAECVCSESSASLPALNVTIVIVGDCEHLKVTSKRASPSALYLFRIGRCDVISMPTTIRTLKVYHSNVVLHRMAMEGNHISMIALSHTTVHKVAPNTFVNTTIDELIVGNSSLANWHPEAAHRSAIYHAAFADSKLGVVKSLLRSSSRVSITNSVLLSTNGLSTIRSLHLSNNTVLCCCEGTGSQCRTDAVMRQKCAHHFPSYLTCNTPNHISSAGSLLAFVACFVSVVISVA</sequence>
<evidence type="ECO:0000313" key="2">
    <source>
        <dbReference type="Proteomes" id="UP000050761"/>
    </source>
</evidence>
<protein>
    <submittedName>
        <fullName evidence="3">ANK_REP_REGION domain-containing protein</fullName>
    </submittedName>
</protein>
<dbReference type="WBParaSite" id="HPBE_0002444301-mRNA-1">
    <property type="protein sequence ID" value="HPBE_0002444301-mRNA-1"/>
    <property type="gene ID" value="HPBE_0002444301"/>
</dbReference>
<reference evidence="1 2" key="1">
    <citation type="submission" date="2018-11" db="EMBL/GenBank/DDBJ databases">
        <authorList>
            <consortium name="Pathogen Informatics"/>
        </authorList>
    </citation>
    <scope>NUCLEOTIDE SEQUENCE [LARGE SCALE GENOMIC DNA]</scope>
</reference>
<accession>A0A183GP23</accession>
<organism evidence="2 3">
    <name type="scientific">Heligmosomoides polygyrus</name>
    <name type="common">Parasitic roundworm</name>
    <dbReference type="NCBI Taxonomy" id="6339"/>
    <lineage>
        <taxon>Eukaryota</taxon>
        <taxon>Metazoa</taxon>
        <taxon>Ecdysozoa</taxon>
        <taxon>Nematoda</taxon>
        <taxon>Chromadorea</taxon>
        <taxon>Rhabditida</taxon>
        <taxon>Rhabditina</taxon>
        <taxon>Rhabditomorpha</taxon>
        <taxon>Strongyloidea</taxon>
        <taxon>Heligmosomidae</taxon>
        <taxon>Heligmosomoides</taxon>
    </lineage>
</organism>
<evidence type="ECO:0000313" key="1">
    <source>
        <dbReference type="EMBL" id="VDP45055.1"/>
    </source>
</evidence>
<dbReference type="OrthoDB" id="6360013at2759"/>
<dbReference type="AlphaFoldDB" id="A0A183GP23"/>